<dbReference type="InterPro" id="IPR038765">
    <property type="entry name" value="Papain-like_cys_pep_sf"/>
</dbReference>
<dbReference type="Pfam" id="PF00112">
    <property type="entry name" value="Peptidase_C1"/>
    <property type="match status" value="1"/>
</dbReference>
<keyword evidence="5" id="KW-1185">Reference proteome</keyword>
<accession>A0A016WLZ8</accession>
<dbReference type="InterPro" id="IPR000668">
    <property type="entry name" value="Peptidase_C1A_C"/>
</dbReference>
<evidence type="ECO:0000313" key="5">
    <source>
        <dbReference type="Proteomes" id="UP000024635"/>
    </source>
</evidence>
<dbReference type="PANTHER" id="PTHR12411">
    <property type="entry name" value="CYSTEINE PROTEASE FAMILY C1-RELATED"/>
    <property type="match status" value="1"/>
</dbReference>
<dbReference type="GO" id="GO:0006508">
    <property type="term" value="P:proteolysis"/>
    <property type="evidence" value="ECO:0007669"/>
    <property type="project" value="InterPro"/>
</dbReference>
<dbReference type="AlphaFoldDB" id="A0A016WLZ8"/>
<dbReference type="Proteomes" id="UP000024635">
    <property type="component" value="Unassembled WGS sequence"/>
</dbReference>
<dbReference type="InterPro" id="IPR013128">
    <property type="entry name" value="Peptidase_C1A"/>
</dbReference>
<dbReference type="Gene3D" id="3.90.70.10">
    <property type="entry name" value="Cysteine proteinases"/>
    <property type="match status" value="1"/>
</dbReference>
<evidence type="ECO:0000259" key="3">
    <source>
        <dbReference type="SMART" id="SM00645"/>
    </source>
</evidence>
<dbReference type="PROSITE" id="PS00640">
    <property type="entry name" value="THIOL_PROTEASE_ASN"/>
    <property type="match status" value="1"/>
</dbReference>
<name>A0A016WLZ8_9BILA</name>
<evidence type="ECO:0000256" key="2">
    <source>
        <dbReference type="ARBA" id="ARBA00023157"/>
    </source>
</evidence>
<sequence length="177" mass="20226">MRNGVCTGGPYGYKHGCRPYAFHPCGHHKDQVYYGECPSKSYETPECRKICQRGYPVTYSKDRFYAASAYFVKNDTKAIMREIMRGGPVHGAYDTYQDFRLYKGGVYEHTAGARTGGHSIKIIGWGNQRYPNGTVVPYWLIANSWNRDWGEGGFFKMIRGKNNCRIEELVNSGTMKF</sequence>
<comment type="caution">
    <text evidence="4">The sequence shown here is derived from an EMBL/GenBank/DDBJ whole genome shotgun (WGS) entry which is preliminary data.</text>
</comment>
<proteinExistence type="inferred from homology"/>
<dbReference type="InterPro" id="IPR025661">
    <property type="entry name" value="Pept_asp_AS"/>
</dbReference>
<dbReference type="STRING" id="53326.A0A016WLZ8"/>
<organism evidence="4 5">
    <name type="scientific">Ancylostoma ceylanicum</name>
    <dbReference type="NCBI Taxonomy" id="53326"/>
    <lineage>
        <taxon>Eukaryota</taxon>
        <taxon>Metazoa</taxon>
        <taxon>Ecdysozoa</taxon>
        <taxon>Nematoda</taxon>
        <taxon>Chromadorea</taxon>
        <taxon>Rhabditida</taxon>
        <taxon>Rhabditina</taxon>
        <taxon>Rhabditomorpha</taxon>
        <taxon>Strongyloidea</taxon>
        <taxon>Ancylostomatidae</taxon>
        <taxon>Ancylostomatinae</taxon>
        <taxon>Ancylostoma</taxon>
    </lineage>
</organism>
<reference evidence="5" key="1">
    <citation type="journal article" date="2015" name="Nat. Genet.">
        <title>The genome and transcriptome of the zoonotic hookworm Ancylostoma ceylanicum identify infection-specific gene families.</title>
        <authorList>
            <person name="Schwarz E.M."/>
            <person name="Hu Y."/>
            <person name="Antoshechkin I."/>
            <person name="Miller M.M."/>
            <person name="Sternberg P.W."/>
            <person name="Aroian R.V."/>
        </authorList>
    </citation>
    <scope>NUCLEOTIDE SEQUENCE</scope>
    <source>
        <strain evidence="5">HY135</strain>
    </source>
</reference>
<dbReference type="OrthoDB" id="10058785at2759"/>
<keyword evidence="2" id="KW-1015">Disulfide bond</keyword>
<protein>
    <recommendedName>
        <fullName evidence="3">Peptidase C1A papain C-terminal domain-containing protein</fullName>
    </recommendedName>
</protein>
<feature type="domain" description="Peptidase C1A papain C-terminal" evidence="3">
    <location>
        <begin position="2"/>
        <end position="174"/>
    </location>
</feature>
<evidence type="ECO:0000256" key="1">
    <source>
        <dbReference type="ARBA" id="ARBA00008455"/>
    </source>
</evidence>
<dbReference type="SMART" id="SM00645">
    <property type="entry name" value="Pept_C1"/>
    <property type="match status" value="1"/>
</dbReference>
<dbReference type="SUPFAM" id="SSF54001">
    <property type="entry name" value="Cysteine proteinases"/>
    <property type="match status" value="1"/>
</dbReference>
<gene>
    <name evidence="4" type="primary">Acey_s0619.g724</name>
    <name evidence="4" type="ORF">Y032_0619g724</name>
</gene>
<dbReference type="GO" id="GO:0008234">
    <property type="term" value="F:cysteine-type peptidase activity"/>
    <property type="evidence" value="ECO:0007669"/>
    <property type="project" value="InterPro"/>
</dbReference>
<dbReference type="PROSITE" id="PS00639">
    <property type="entry name" value="THIOL_PROTEASE_HIS"/>
    <property type="match status" value="1"/>
</dbReference>
<evidence type="ECO:0000313" key="4">
    <source>
        <dbReference type="EMBL" id="EYC40317.1"/>
    </source>
</evidence>
<comment type="similarity">
    <text evidence="1">Belongs to the peptidase C1 family.</text>
</comment>
<dbReference type="InterPro" id="IPR025660">
    <property type="entry name" value="Pept_his_AS"/>
</dbReference>
<dbReference type="EMBL" id="JARK01000219">
    <property type="protein sequence ID" value="EYC40317.1"/>
    <property type="molecule type" value="Genomic_DNA"/>
</dbReference>